<keyword evidence="5" id="KW-0966">Cell projection</keyword>
<keyword evidence="4" id="KW-0206">Cytoskeleton</keyword>
<evidence type="ECO:0000256" key="5">
    <source>
        <dbReference type="ARBA" id="ARBA00023273"/>
    </source>
</evidence>
<proteinExistence type="inferred from homology"/>
<comment type="subcellular location">
    <subcellularLocation>
        <location evidence="1">Cell projection</location>
        <location evidence="1">Cilium</location>
    </subcellularLocation>
    <subcellularLocation>
        <location evidence="2">Cytoplasm</location>
        <location evidence="2">Cytoskeleton</location>
    </subcellularLocation>
</comment>
<name>A0A7M5VFL4_9CNID</name>
<evidence type="ECO:0000256" key="4">
    <source>
        <dbReference type="ARBA" id="ARBA00023212"/>
    </source>
</evidence>
<organism evidence="7 8">
    <name type="scientific">Clytia hemisphaerica</name>
    <dbReference type="NCBI Taxonomy" id="252671"/>
    <lineage>
        <taxon>Eukaryota</taxon>
        <taxon>Metazoa</taxon>
        <taxon>Cnidaria</taxon>
        <taxon>Hydrozoa</taxon>
        <taxon>Hydroidolina</taxon>
        <taxon>Leptothecata</taxon>
        <taxon>Obeliida</taxon>
        <taxon>Clytiidae</taxon>
        <taxon>Clytia</taxon>
    </lineage>
</organism>
<keyword evidence="3" id="KW-0963">Cytoplasm</keyword>
<reference evidence="7" key="1">
    <citation type="submission" date="2021-01" db="UniProtKB">
        <authorList>
            <consortium name="EnsemblMetazoa"/>
        </authorList>
    </citation>
    <scope>IDENTIFICATION</scope>
</reference>
<comment type="similarity">
    <text evidence="6">Belongs to the CFAP144 family.</text>
</comment>
<evidence type="ECO:0000256" key="6">
    <source>
        <dbReference type="ARBA" id="ARBA00034777"/>
    </source>
</evidence>
<dbReference type="PANTHER" id="PTHR33865:SF3">
    <property type="entry name" value="PROTEIN FAM183B"/>
    <property type="match status" value="1"/>
</dbReference>
<dbReference type="Proteomes" id="UP000594262">
    <property type="component" value="Unplaced"/>
</dbReference>
<dbReference type="EnsemblMetazoa" id="CLYHEMT009861.1">
    <property type="protein sequence ID" value="CLYHEMP009861.1"/>
    <property type="gene ID" value="CLYHEMG009861"/>
</dbReference>
<evidence type="ECO:0000313" key="8">
    <source>
        <dbReference type="Proteomes" id="UP000594262"/>
    </source>
</evidence>
<keyword evidence="8" id="KW-1185">Reference proteome</keyword>
<dbReference type="InterPro" id="IPR029214">
    <property type="entry name" value="CFAP144"/>
</dbReference>
<dbReference type="Pfam" id="PF14886">
    <property type="entry name" value="FAM183"/>
    <property type="match status" value="1"/>
</dbReference>
<evidence type="ECO:0000256" key="2">
    <source>
        <dbReference type="ARBA" id="ARBA00004245"/>
    </source>
</evidence>
<dbReference type="PANTHER" id="PTHR33865">
    <property type="entry name" value="PROTEIN FAM183B"/>
    <property type="match status" value="1"/>
</dbReference>
<dbReference type="OrthoDB" id="446290at2759"/>
<dbReference type="GO" id="GO:0097546">
    <property type="term" value="C:ciliary base"/>
    <property type="evidence" value="ECO:0007669"/>
    <property type="project" value="TreeGrafter"/>
</dbReference>
<dbReference type="AlphaFoldDB" id="A0A7M5VFL4"/>
<protein>
    <submittedName>
        <fullName evidence="7">Uncharacterized protein</fullName>
    </submittedName>
</protein>
<sequence length="139" mass="16262">KQNKMATKKEAAPVNYVHQTAINLETIKKEQKNQKIYTNYSINPFKKMYTLSGKPNSLHDSADGEEDDDFLQVIKRANQTPVEKFEFPQTEAQEIGWCTKPLIVQPKDDARLHHPKKHSEITKFMDAYWRQKEQSENLN</sequence>
<evidence type="ECO:0000256" key="3">
    <source>
        <dbReference type="ARBA" id="ARBA00022490"/>
    </source>
</evidence>
<evidence type="ECO:0000256" key="1">
    <source>
        <dbReference type="ARBA" id="ARBA00004138"/>
    </source>
</evidence>
<dbReference type="GO" id="GO:0005856">
    <property type="term" value="C:cytoskeleton"/>
    <property type="evidence" value="ECO:0007669"/>
    <property type="project" value="UniProtKB-SubCell"/>
</dbReference>
<accession>A0A7M5VFL4</accession>
<evidence type="ECO:0000313" key="7">
    <source>
        <dbReference type="EnsemblMetazoa" id="CLYHEMP009861.1"/>
    </source>
</evidence>